<name>A0A8C0XTU9_CASCN</name>
<gene>
    <name evidence="3" type="primary">Sympk</name>
</gene>
<feature type="compositionally biased region" description="Low complexity" evidence="1">
    <location>
        <begin position="837"/>
        <end position="846"/>
    </location>
</feature>
<evidence type="ECO:0000259" key="2">
    <source>
        <dbReference type="Pfam" id="PF12295"/>
    </source>
</evidence>
<proteinExistence type="predicted"/>
<dbReference type="Pfam" id="PF12295">
    <property type="entry name" value="Symplekin_C"/>
    <property type="match status" value="1"/>
</dbReference>
<feature type="region of interest" description="Disordered" evidence="1">
    <location>
        <begin position="918"/>
        <end position="976"/>
    </location>
</feature>
<dbReference type="AlphaFoldDB" id="A0A8C0XTU9"/>
<feature type="region of interest" description="Disordered" evidence="1">
    <location>
        <begin position="66"/>
        <end position="97"/>
    </location>
</feature>
<dbReference type="Ensembl" id="ENSCCNT00000041884.1">
    <property type="protein sequence ID" value="ENSCCNP00000033397.1"/>
    <property type="gene ID" value="ENSCCNG00000031600.1"/>
</dbReference>
<dbReference type="PANTHER" id="PTHR15245:SF20">
    <property type="entry name" value="SYMPLEKIN"/>
    <property type="match status" value="1"/>
</dbReference>
<dbReference type="InterPro" id="IPR016024">
    <property type="entry name" value="ARM-type_fold"/>
</dbReference>
<feature type="domain" description="Symplekin C-terminal" evidence="2">
    <location>
        <begin position="594"/>
        <end position="775"/>
    </location>
</feature>
<protein>
    <recommendedName>
        <fullName evidence="2">Symplekin C-terminal domain-containing protein</fullName>
    </recommendedName>
</protein>
<sequence>MRCEGMCHICSVFCVQAPSTCFKRIPFLPFWGWNPEPYSHQTVLLTTPPAPELTLKLSNKPFLDQPRLYKPNLGEDDEDKDLEPGPSGTSKASAQISGQSDTDITAEFLQPLLTPDNVANLVLISMVYLPEAMPASFQAIYTPVESAGTEAQIKHLARLMATQMTAAGLGPGVEQTKQCKEEPKEEKVVKPESVLIKRRLSAQGQAISVVGSLSSMSPLEEEVPQAKRRPEPIIPVTQPRLAGAGGRKKIFRLSDVLKPLTDAQVEAMKLGAVKRILRAEKAVACSGAAQVRIKILASLVTQFDSGLKAEVLSFILEDVRARLDLAFAWLYQEYNAYLAAGAAGTLDKYEACLIRLLSGLQERPDQKDGIFTKVVLEAPLITESALEVIRKYCEDESRTYLGMSTLRDLIFKRPSRQFQYLHVLLDLSSHEKDKVRSQALLFIKRMYEKEQLREYVEKFALNYLQLLVHPNPPSVLFGADKDTEVAAPWTEETVKQCLYLYLALLPQNHKLIHELAAVYTEAIADIKRTVLRVIEQPIRGMGMNSPELLLLVENCPKGAETLVTRCLHSLTDKVPPSPELVKRVRDLYHKRLPDVRFLIPVLNGLEKKEVIQALPKLIKLNPIVVKEVFNRLLGTQHGEGNSALSPLNPGELLIALHNIDSVKCDMKSIIKATNLCFAERNVYTSEVLAVVMQQLMEQSPLPMLLMRTVIQSLTMYPRLGGFVMNILARLIMKQVWKYPKVWEGFIKCCQRTKPQSFQVILQLPPQQLGAVFDKCPELREPLLAHVRSFTPHQQAHIPNSIMTILEASGKQEPEAKEAPAGPLEEARLPEPPVPKPGAGSRAGGSRLSHCVHSEKGLTQLEEEQKLKPAGVGAAAASSCPARPGPPPAEEAMDFREEGPECETPAIFISMDDDSGLTEAALLDSSLEGPLPKEAAVGAPAAKEERSPQTLGPAGDDAKTPSPAAEEAGEPEARGNS</sequence>
<dbReference type="SUPFAM" id="SSF48371">
    <property type="entry name" value="ARM repeat"/>
    <property type="match status" value="2"/>
</dbReference>
<accession>A0A8C0XTU9</accession>
<feature type="region of interest" description="Disordered" evidence="1">
    <location>
        <begin position="866"/>
        <end position="897"/>
    </location>
</feature>
<dbReference type="InterPro" id="IPR021850">
    <property type="entry name" value="Symplekin/Pta1"/>
</dbReference>
<feature type="region of interest" description="Disordered" evidence="1">
    <location>
        <begin position="809"/>
        <end position="848"/>
    </location>
</feature>
<evidence type="ECO:0000313" key="3">
    <source>
        <dbReference type="Ensembl" id="ENSCCNP00000033397.1"/>
    </source>
</evidence>
<feature type="compositionally biased region" description="Polar residues" evidence="1">
    <location>
        <begin position="87"/>
        <end position="97"/>
    </location>
</feature>
<evidence type="ECO:0000256" key="1">
    <source>
        <dbReference type="SAM" id="MobiDB-lite"/>
    </source>
</evidence>
<dbReference type="PANTHER" id="PTHR15245">
    <property type="entry name" value="SYMPLEKIN-RELATED"/>
    <property type="match status" value="1"/>
</dbReference>
<dbReference type="InterPro" id="IPR022075">
    <property type="entry name" value="Symplekin_C"/>
</dbReference>
<organism evidence="3">
    <name type="scientific">Castor canadensis</name>
    <name type="common">American beaver</name>
    <dbReference type="NCBI Taxonomy" id="51338"/>
    <lineage>
        <taxon>Eukaryota</taxon>
        <taxon>Metazoa</taxon>
        <taxon>Chordata</taxon>
        <taxon>Craniata</taxon>
        <taxon>Vertebrata</taxon>
        <taxon>Euteleostomi</taxon>
        <taxon>Mammalia</taxon>
        <taxon>Eutheria</taxon>
        <taxon>Euarchontoglires</taxon>
        <taxon>Glires</taxon>
        <taxon>Rodentia</taxon>
        <taxon>Castorimorpha</taxon>
        <taxon>Castoridae</taxon>
        <taxon>Castor</taxon>
    </lineage>
</organism>
<dbReference type="GO" id="GO:0005847">
    <property type="term" value="C:mRNA cleavage and polyadenylation specificity factor complex"/>
    <property type="evidence" value="ECO:0007669"/>
    <property type="project" value="TreeGrafter"/>
</dbReference>
<reference evidence="3" key="1">
    <citation type="submission" date="2023-09" db="UniProtKB">
        <authorList>
            <consortium name="Ensembl"/>
        </authorList>
    </citation>
    <scope>IDENTIFICATION</scope>
</reference>
<feature type="compositionally biased region" description="Low complexity" evidence="1">
    <location>
        <begin position="868"/>
        <end position="881"/>
    </location>
</feature>